<keyword evidence="3 5" id="KW-1133">Transmembrane helix</keyword>
<feature type="transmembrane region" description="Helical" evidence="5">
    <location>
        <begin position="199"/>
        <end position="232"/>
    </location>
</feature>
<evidence type="ECO:0000256" key="4">
    <source>
        <dbReference type="ARBA" id="ARBA00023136"/>
    </source>
</evidence>
<dbReference type="Pfam" id="PF04932">
    <property type="entry name" value="Wzy_C"/>
    <property type="match status" value="1"/>
</dbReference>
<comment type="caution">
    <text evidence="7">The sequence shown here is derived from an EMBL/GenBank/DDBJ whole genome shotgun (WGS) entry which is preliminary data.</text>
</comment>
<protein>
    <recommendedName>
        <fullName evidence="6">O-antigen ligase-related domain-containing protein</fullName>
    </recommendedName>
</protein>
<dbReference type="Proteomes" id="UP000178851">
    <property type="component" value="Unassembled WGS sequence"/>
</dbReference>
<dbReference type="AlphaFoldDB" id="A0A1F7YI30"/>
<dbReference type="GO" id="GO:0016020">
    <property type="term" value="C:membrane"/>
    <property type="evidence" value="ECO:0007669"/>
    <property type="project" value="UniProtKB-SubCell"/>
</dbReference>
<evidence type="ECO:0000259" key="6">
    <source>
        <dbReference type="Pfam" id="PF04932"/>
    </source>
</evidence>
<keyword evidence="2 5" id="KW-0812">Transmembrane</keyword>
<accession>A0A1F7YI30</accession>
<organism evidence="7 8">
    <name type="scientific">Candidatus Woesebacteria bacterium RIFCSPHIGHO2_01_FULL_39_28</name>
    <dbReference type="NCBI Taxonomy" id="1802496"/>
    <lineage>
        <taxon>Bacteria</taxon>
        <taxon>Candidatus Woeseibacteriota</taxon>
    </lineage>
</organism>
<dbReference type="PANTHER" id="PTHR37422:SF17">
    <property type="entry name" value="O-ANTIGEN LIGASE"/>
    <property type="match status" value="1"/>
</dbReference>
<feature type="transmembrane region" description="Helical" evidence="5">
    <location>
        <begin position="103"/>
        <end position="120"/>
    </location>
</feature>
<gene>
    <name evidence="7" type="ORF">A2627_00745</name>
</gene>
<dbReference type="PANTHER" id="PTHR37422">
    <property type="entry name" value="TEICHURONIC ACID BIOSYNTHESIS PROTEIN TUAE"/>
    <property type="match status" value="1"/>
</dbReference>
<dbReference type="InterPro" id="IPR007016">
    <property type="entry name" value="O-antigen_ligase-rel_domated"/>
</dbReference>
<evidence type="ECO:0000313" key="7">
    <source>
        <dbReference type="EMBL" id="OGM26539.1"/>
    </source>
</evidence>
<feature type="transmembrane region" description="Helical" evidence="5">
    <location>
        <begin position="129"/>
        <end position="149"/>
    </location>
</feature>
<proteinExistence type="predicted"/>
<comment type="subcellular location">
    <subcellularLocation>
        <location evidence="1">Membrane</location>
        <topology evidence="1">Multi-pass membrane protein</topology>
    </subcellularLocation>
</comment>
<evidence type="ECO:0000256" key="1">
    <source>
        <dbReference type="ARBA" id="ARBA00004141"/>
    </source>
</evidence>
<name>A0A1F7YI30_9BACT</name>
<feature type="transmembrane region" description="Helical" evidence="5">
    <location>
        <begin position="238"/>
        <end position="258"/>
    </location>
</feature>
<reference evidence="7 8" key="1">
    <citation type="journal article" date="2016" name="Nat. Commun.">
        <title>Thousands of microbial genomes shed light on interconnected biogeochemical processes in an aquifer system.</title>
        <authorList>
            <person name="Anantharaman K."/>
            <person name="Brown C.T."/>
            <person name="Hug L.A."/>
            <person name="Sharon I."/>
            <person name="Castelle C.J."/>
            <person name="Probst A.J."/>
            <person name="Thomas B.C."/>
            <person name="Singh A."/>
            <person name="Wilkins M.J."/>
            <person name="Karaoz U."/>
            <person name="Brodie E.L."/>
            <person name="Williams K.H."/>
            <person name="Hubbard S.S."/>
            <person name="Banfield J.F."/>
        </authorList>
    </citation>
    <scope>NUCLEOTIDE SEQUENCE [LARGE SCALE GENOMIC DNA]</scope>
</reference>
<feature type="domain" description="O-antigen ligase-related" evidence="6">
    <location>
        <begin position="201"/>
        <end position="336"/>
    </location>
</feature>
<evidence type="ECO:0000256" key="3">
    <source>
        <dbReference type="ARBA" id="ARBA00022989"/>
    </source>
</evidence>
<evidence type="ECO:0000313" key="8">
    <source>
        <dbReference type="Proteomes" id="UP000178851"/>
    </source>
</evidence>
<sequence length="388" mass="43583">MTPFRSGNRFGKLIVIFLLLVIPLLYSNLFFESFELPKFIFFIIAIDVLFLVFVFGNLRKAKFNADLYDVLAIVWIVIMAGSALAAGNFWYSFWGGFFRHQGIFFYIHLVAMFIVLRRFCHKHEYLISYALKCLIIASLIQSGIILLQWMQLKLGVDIISYNGRPVGTIGQPNSAAGFIAVGYAVMLGHNFISKNKTYLIGALFCLLGILATRSLGGFLTVLVVSFIFLFRYLSSKNIKILTLCVFFLLLLGVLYLGLAKEKITTDSLGNRRVESRLSIWQASITLFLKRPLVGYGAENLGLVFPSEYGGASIDRAHNDFLDILLTGGIFLGIIYVWMVIAALYKTVSKRKMAPIFLALIAVLTRGLTEPSLIVNLIVFWLVILFALI</sequence>
<feature type="transmembrane region" description="Helical" evidence="5">
    <location>
        <begin position="12"/>
        <end position="31"/>
    </location>
</feature>
<feature type="transmembrane region" description="Helical" evidence="5">
    <location>
        <begin position="169"/>
        <end position="187"/>
    </location>
</feature>
<dbReference type="InterPro" id="IPR051533">
    <property type="entry name" value="WaaL-like"/>
</dbReference>
<evidence type="ECO:0000256" key="5">
    <source>
        <dbReference type="SAM" id="Phobius"/>
    </source>
</evidence>
<evidence type="ECO:0000256" key="2">
    <source>
        <dbReference type="ARBA" id="ARBA00022692"/>
    </source>
</evidence>
<keyword evidence="4 5" id="KW-0472">Membrane</keyword>
<feature type="transmembrane region" description="Helical" evidence="5">
    <location>
        <begin position="356"/>
        <end position="387"/>
    </location>
</feature>
<feature type="transmembrane region" description="Helical" evidence="5">
    <location>
        <begin position="70"/>
        <end position="91"/>
    </location>
</feature>
<dbReference type="EMBL" id="MGGI01000012">
    <property type="protein sequence ID" value="OGM26539.1"/>
    <property type="molecule type" value="Genomic_DNA"/>
</dbReference>
<feature type="transmembrane region" description="Helical" evidence="5">
    <location>
        <begin position="323"/>
        <end position="344"/>
    </location>
</feature>
<feature type="transmembrane region" description="Helical" evidence="5">
    <location>
        <begin position="37"/>
        <end position="58"/>
    </location>
</feature>